<keyword evidence="4" id="KW-1185">Reference proteome</keyword>
<dbReference type="InterPro" id="IPR039672">
    <property type="entry name" value="MFS_2"/>
</dbReference>
<feature type="transmembrane region" description="Helical" evidence="2">
    <location>
        <begin position="341"/>
        <end position="366"/>
    </location>
</feature>
<dbReference type="PANTHER" id="PTHR11328:SF24">
    <property type="entry name" value="MAJOR FACILITATOR SUPERFAMILY (MFS) PROFILE DOMAIN-CONTAINING PROTEIN"/>
    <property type="match status" value="1"/>
</dbReference>
<feature type="transmembrane region" description="Helical" evidence="2">
    <location>
        <begin position="201"/>
        <end position="221"/>
    </location>
</feature>
<dbReference type="HOGENOM" id="CLU_027408_0_0_9"/>
<organism evidence="3 4">
    <name type="scientific">Lacticaseibacillus rhamnosus (strain LMS2-1)</name>
    <dbReference type="NCBI Taxonomy" id="525361"/>
    <lineage>
        <taxon>Bacteria</taxon>
        <taxon>Bacillati</taxon>
        <taxon>Bacillota</taxon>
        <taxon>Bacilli</taxon>
        <taxon>Lactobacillales</taxon>
        <taxon>Lactobacillaceae</taxon>
        <taxon>Lacticaseibacillus</taxon>
    </lineage>
</organism>
<evidence type="ECO:0000313" key="4">
    <source>
        <dbReference type="Proteomes" id="UP000004525"/>
    </source>
</evidence>
<sequence length="459" mass="50902">MLIRRSIASKKGAVSVSKPSTSWQTKWPERISYGLSDAADNLVFQVMTSYLLFFYTDIYGLQAGAVALLFLIARIADVFESPIVGLMIDHTRSRFGKSRPFFLWYALPYAIFAVLTFVTPGWSANGKLVWAYVTYLMLGFLYTAVNLPITSVLPTLTQQPQELTLLGVIRQFFGSSVQIIVAVFTLPLVAFFGRGNDQRGFLLTMTLFAGISLVLILNTFIHIRERFTQEKIAHQPLKVVAKIAVHNRPWLLLSLIIFTYWLLTAIKNQTTVYYFKYTLHDQGLVSWANSFTFSSLIGVLLILIIAGRYGNKHTMRLGMIIGLIGQLVMAGGVYARNLWILFPGILINSVGQGMIVGLVSIMLADTIRYGVTLGAQAEGLFASSNDFGVNLGLGIGGLITAGLFDLTGYVPNTSQNAATLGMINLNYVWLPLLLYGLLLLLIHFYPEKQMLAAIEKHQA</sequence>
<reference evidence="3" key="1">
    <citation type="submission" date="2009-01" db="EMBL/GenBank/DDBJ databases">
        <authorList>
            <person name="Qin X."/>
            <person name="Bachman B."/>
            <person name="Battles P."/>
            <person name="Bell A."/>
            <person name="Bess C."/>
            <person name="Bickham C."/>
            <person name="Chaboub L."/>
            <person name="Chen D."/>
            <person name="Coyle M."/>
            <person name="Deiros D.R."/>
            <person name="Dinh H."/>
            <person name="Forbes L."/>
            <person name="Fowler G."/>
            <person name="Francisco L."/>
            <person name="Fu Q."/>
            <person name="Gubbala S."/>
            <person name="Hale W."/>
            <person name="Han Y."/>
            <person name="Hemphill L."/>
            <person name="Highlander S.K."/>
            <person name="Hirani K."/>
            <person name="Hogues M."/>
            <person name="Jackson L."/>
            <person name="Jakkamsetti A."/>
            <person name="Javaid M."/>
            <person name="Jiang H."/>
            <person name="Korchina V."/>
            <person name="Kovar C."/>
            <person name="Lara F."/>
            <person name="Lee S."/>
            <person name="Mata R."/>
            <person name="Mathew T."/>
            <person name="Moen C."/>
            <person name="Morales K."/>
            <person name="Munidasa M."/>
            <person name="Nazareth L."/>
            <person name="Ngo R."/>
            <person name="Nguyen L."/>
            <person name="Okwuonu G."/>
            <person name="Ongeri F."/>
            <person name="Patil S."/>
            <person name="Petrosino J."/>
            <person name="Pham C."/>
            <person name="Pham P."/>
            <person name="Pu L.-L."/>
            <person name="Puazo M."/>
            <person name="Raj R."/>
            <person name="Reid J."/>
            <person name="Rouhana J."/>
            <person name="Saada N."/>
            <person name="Shang Y."/>
            <person name="Simmons D."/>
            <person name="Thornton R."/>
            <person name="Warren J."/>
            <person name="Weissenberger G."/>
            <person name="Zhang J."/>
            <person name="Zhang L."/>
            <person name="Zhou C."/>
            <person name="Zhu D."/>
            <person name="Muzny D."/>
            <person name="Worley K."/>
            <person name="Gibbs R."/>
        </authorList>
    </citation>
    <scope>NUCLEOTIDE SEQUENCE [LARGE SCALE GENOMIC DNA]</scope>
    <source>
        <strain evidence="3">LMS2-1</strain>
    </source>
</reference>
<keyword evidence="2" id="KW-1133">Transmembrane helix</keyword>
<dbReference type="AlphaFoldDB" id="C2K117"/>
<keyword evidence="2" id="KW-0812">Transmembrane</keyword>
<feature type="transmembrane region" description="Helical" evidence="2">
    <location>
        <begin position="387"/>
        <end position="407"/>
    </location>
</feature>
<feature type="transmembrane region" description="Helical" evidence="2">
    <location>
        <begin position="102"/>
        <end position="123"/>
    </location>
</feature>
<dbReference type="InterPro" id="IPR036259">
    <property type="entry name" value="MFS_trans_sf"/>
</dbReference>
<dbReference type="PANTHER" id="PTHR11328">
    <property type="entry name" value="MAJOR FACILITATOR SUPERFAMILY DOMAIN-CONTAINING PROTEIN"/>
    <property type="match status" value="1"/>
</dbReference>
<dbReference type="GO" id="GO:0008643">
    <property type="term" value="P:carbohydrate transport"/>
    <property type="evidence" value="ECO:0007669"/>
    <property type="project" value="InterPro"/>
</dbReference>
<dbReference type="GO" id="GO:0006814">
    <property type="term" value="P:sodium ion transport"/>
    <property type="evidence" value="ECO:0007669"/>
    <property type="project" value="InterPro"/>
</dbReference>
<keyword evidence="2" id="KW-0472">Membrane</keyword>
<dbReference type="Pfam" id="PF13347">
    <property type="entry name" value="MFS_2"/>
    <property type="match status" value="1"/>
</dbReference>
<name>C2K117_LACRM</name>
<gene>
    <name evidence="3" type="ORF">HMPREF0539_2852</name>
</gene>
<dbReference type="GO" id="GO:0015293">
    <property type="term" value="F:symporter activity"/>
    <property type="evidence" value="ECO:0007669"/>
    <property type="project" value="InterPro"/>
</dbReference>
<feature type="transmembrane region" description="Helical" evidence="2">
    <location>
        <begin position="317"/>
        <end position="335"/>
    </location>
</feature>
<dbReference type="SUPFAM" id="SSF103473">
    <property type="entry name" value="MFS general substrate transporter"/>
    <property type="match status" value="1"/>
</dbReference>
<dbReference type="CDD" id="cd17332">
    <property type="entry name" value="MFS_MelB_like"/>
    <property type="match status" value="1"/>
</dbReference>
<dbReference type="EMBL" id="ACIZ01000113">
    <property type="protein sequence ID" value="EEN78988.1"/>
    <property type="molecule type" value="Genomic_DNA"/>
</dbReference>
<dbReference type="Proteomes" id="UP000004525">
    <property type="component" value="Unassembled WGS sequence"/>
</dbReference>
<evidence type="ECO:0000313" key="3">
    <source>
        <dbReference type="EMBL" id="EEN78988.1"/>
    </source>
</evidence>
<protein>
    <submittedName>
        <fullName evidence="3">Transporter, major facilitator family protein</fullName>
    </submittedName>
</protein>
<dbReference type="GO" id="GO:0005886">
    <property type="term" value="C:plasma membrane"/>
    <property type="evidence" value="ECO:0007669"/>
    <property type="project" value="TreeGrafter"/>
</dbReference>
<feature type="transmembrane region" description="Helical" evidence="2">
    <location>
        <begin position="250"/>
        <end position="266"/>
    </location>
</feature>
<dbReference type="Gene3D" id="1.20.1250.20">
    <property type="entry name" value="MFS general substrate transporter like domains"/>
    <property type="match status" value="2"/>
</dbReference>
<keyword evidence="1" id="KW-0762">Sugar transport</keyword>
<feature type="transmembrane region" description="Helical" evidence="2">
    <location>
        <begin position="427"/>
        <end position="446"/>
    </location>
</feature>
<feature type="transmembrane region" description="Helical" evidence="2">
    <location>
        <begin position="286"/>
        <end position="305"/>
    </location>
</feature>
<feature type="transmembrane region" description="Helical" evidence="2">
    <location>
        <begin position="165"/>
        <end position="189"/>
    </location>
</feature>
<evidence type="ECO:0000256" key="2">
    <source>
        <dbReference type="SAM" id="Phobius"/>
    </source>
</evidence>
<accession>C2K117</accession>
<keyword evidence="1" id="KW-0813">Transport</keyword>
<proteinExistence type="predicted"/>
<feature type="transmembrane region" description="Helical" evidence="2">
    <location>
        <begin position="50"/>
        <end position="73"/>
    </location>
</feature>
<dbReference type="InterPro" id="IPR001927">
    <property type="entry name" value="Na/Gal_symport"/>
</dbReference>
<dbReference type="NCBIfam" id="TIGR00792">
    <property type="entry name" value="gph"/>
    <property type="match status" value="1"/>
</dbReference>
<evidence type="ECO:0000256" key="1">
    <source>
        <dbReference type="ARBA" id="ARBA00022597"/>
    </source>
</evidence>
<comment type="caution">
    <text evidence="3">The sequence shown here is derived from an EMBL/GenBank/DDBJ whole genome shotgun (WGS) entry which is preliminary data.</text>
</comment>
<feature type="transmembrane region" description="Helical" evidence="2">
    <location>
        <begin position="129"/>
        <end position="153"/>
    </location>
</feature>